<keyword evidence="1" id="KW-0479">Metal-binding</keyword>
<evidence type="ECO:0000313" key="5">
    <source>
        <dbReference type="EMBL" id="KPV76567.1"/>
    </source>
</evidence>
<evidence type="ECO:0000256" key="3">
    <source>
        <dbReference type="ARBA" id="ARBA00022833"/>
    </source>
</evidence>
<dbReference type="EMBL" id="KQ474076">
    <property type="protein sequence ID" value="KPV76567.1"/>
    <property type="molecule type" value="Genomic_DNA"/>
</dbReference>
<sequence length="152" mass="16605">MHCFVRDLSGNSLSFDASTVHELQFALADRTGIPIPEQRLVYGSRQLVSTRDESLASFGIVEGSTVGLALRLKGGAPKKRCTAMLSATDRCSQAAVRIVGDCQLCQAAFCSRHRLAEDHHCPKLSDCREQAFLKNKTKLEAEATPSEKLARV</sequence>
<dbReference type="Pfam" id="PF01428">
    <property type="entry name" value="zf-AN1"/>
    <property type="match status" value="1"/>
</dbReference>
<dbReference type="SMART" id="SM00213">
    <property type="entry name" value="UBQ"/>
    <property type="match status" value="1"/>
</dbReference>
<dbReference type="PROSITE" id="PS50053">
    <property type="entry name" value="UBIQUITIN_2"/>
    <property type="match status" value="1"/>
</dbReference>
<proteinExistence type="predicted"/>
<dbReference type="InterPro" id="IPR035896">
    <property type="entry name" value="AN1-like_Znf"/>
</dbReference>
<accession>A0A194S7J9</accession>
<dbReference type="Gene3D" id="4.10.1110.10">
    <property type="entry name" value="AN1-like Zinc finger"/>
    <property type="match status" value="1"/>
</dbReference>
<organism evidence="5 6">
    <name type="scientific">Rhodotorula graminis (strain WP1)</name>
    <dbReference type="NCBI Taxonomy" id="578459"/>
    <lineage>
        <taxon>Eukaryota</taxon>
        <taxon>Fungi</taxon>
        <taxon>Dikarya</taxon>
        <taxon>Basidiomycota</taxon>
        <taxon>Pucciniomycotina</taxon>
        <taxon>Microbotryomycetes</taxon>
        <taxon>Sporidiobolales</taxon>
        <taxon>Sporidiobolaceae</taxon>
        <taxon>Rhodotorula</taxon>
    </lineage>
</organism>
<dbReference type="InterPro" id="IPR000626">
    <property type="entry name" value="Ubiquitin-like_dom"/>
</dbReference>
<evidence type="ECO:0000259" key="4">
    <source>
        <dbReference type="PROSITE" id="PS50053"/>
    </source>
</evidence>
<dbReference type="RefSeq" id="XP_018272616.1">
    <property type="nucleotide sequence ID" value="XM_018414133.1"/>
</dbReference>
<evidence type="ECO:0000256" key="1">
    <source>
        <dbReference type="ARBA" id="ARBA00022723"/>
    </source>
</evidence>
<gene>
    <name evidence="5" type="ORF">RHOBADRAFT_42909</name>
</gene>
<dbReference type="GeneID" id="28974581"/>
<dbReference type="InterPro" id="IPR000058">
    <property type="entry name" value="Znf_AN1"/>
</dbReference>
<dbReference type="SUPFAM" id="SSF118310">
    <property type="entry name" value="AN1-like Zinc finger"/>
    <property type="match status" value="1"/>
</dbReference>
<dbReference type="GO" id="GO:0008270">
    <property type="term" value="F:zinc ion binding"/>
    <property type="evidence" value="ECO:0007669"/>
    <property type="project" value="UniProtKB-KW"/>
</dbReference>
<dbReference type="Pfam" id="PF00240">
    <property type="entry name" value="ubiquitin"/>
    <property type="match status" value="1"/>
</dbReference>
<dbReference type="OrthoDB" id="428577at2759"/>
<evidence type="ECO:0000313" key="6">
    <source>
        <dbReference type="Proteomes" id="UP000053890"/>
    </source>
</evidence>
<protein>
    <recommendedName>
        <fullName evidence="4">Ubiquitin-like domain-containing protein</fullName>
    </recommendedName>
</protein>
<dbReference type="STRING" id="578459.A0A194S7J9"/>
<dbReference type="Gene3D" id="3.10.20.90">
    <property type="entry name" value="Phosphatidylinositol 3-kinase Catalytic Subunit, Chain A, domain 1"/>
    <property type="match status" value="1"/>
</dbReference>
<keyword evidence="6" id="KW-1185">Reference proteome</keyword>
<dbReference type="Proteomes" id="UP000053890">
    <property type="component" value="Unassembled WGS sequence"/>
</dbReference>
<dbReference type="SMART" id="SM00154">
    <property type="entry name" value="ZnF_AN1"/>
    <property type="match status" value="1"/>
</dbReference>
<dbReference type="OMA" id="EPEPTMQ"/>
<evidence type="ECO:0000256" key="2">
    <source>
        <dbReference type="ARBA" id="ARBA00022771"/>
    </source>
</evidence>
<dbReference type="InterPro" id="IPR029071">
    <property type="entry name" value="Ubiquitin-like_domsf"/>
</dbReference>
<dbReference type="SUPFAM" id="SSF54236">
    <property type="entry name" value="Ubiquitin-like"/>
    <property type="match status" value="1"/>
</dbReference>
<keyword evidence="2" id="KW-0863">Zinc-finger</keyword>
<name>A0A194S7J9_RHOGW</name>
<dbReference type="AlphaFoldDB" id="A0A194S7J9"/>
<feature type="domain" description="Ubiquitin-like" evidence="4">
    <location>
        <begin position="19"/>
        <end position="75"/>
    </location>
</feature>
<keyword evidence="3" id="KW-0862">Zinc</keyword>
<reference evidence="5 6" key="1">
    <citation type="journal article" date="2015" name="Front. Microbiol.">
        <title>Genome sequence of the plant growth promoting endophytic yeast Rhodotorula graminis WP1.</title>
        <authorList>
            <person name="Firrincieli A."/>
            <person name="Otillar R."/>
            <person name="Salamov A."/>
            <person name="Schmutz J."/>
            <person name="Khan Z."/>
            <person name="Redman R.S."/>
            <person name="Fleck N.D."/>
            <person name="Lindquist E."/>
            <person name="Grigoriev I.V."/>
            <person name="Doty S.L."/>
        </authorList>
    </citation>
    <scope>NUCLEOTIDE SEQUENCE [LARGE SCALE GENOMIC DNA]</scope>
    <source>
        <strain evidence="5 6">WP1</strain>
    </source>
</reference>